<dbReference type="Pfam" id="PF03963">
    <property type="entry name" value="FlgD"/>
    <property type="match status" value="1"/>
</dbReference>
<sequence length="240" mass="25002">MAVSPTNTSSGQTGLSLALRNQATAQANAATNPAAASNAQTRLNANFDTFLTLLTTQLRNQNPLDPLNTEQFTQQITQYTGVEQQLRTNDLLQRLVNNQSGGSLTSALGFLGNNVVANGDSAQLSNGQANWTLNATSNVNATITITNATGQIVRTDQLPLQAGSTNYQWNGRDDTGVAQANGSYQIAITARSSDGTQQTVSTRSSGRVTAVDLSNGEAILTVNGAKVKLSDVTSVSTPGG</sequence>
<protein>
    <recommendedName>
        <fullName evidence="2 5">Basal-body rod modification protein FlgD</fullName>
    </recommendedName>
</protein>
<organism evidence="8 9">
    <name type="scientific">Candidatus Raskinella chloraquaticus</name>
    <dbReference type="NCBI Taxonomy" id="1951219"/>
    <lineage>
        <taxon>Bacteria</taxon>
        <taxon>Pseudomonadati</taxon>
        <taxon>Pseudomonadota</taxon>
        <taxon>Alphaproteobacteria</taxon>
        <taxon>Hyphomicrobiales</taxon>
        <taxon>Phreatobacteraceae</taxon>
        <taxon>Candidatus Raskinella</taxon>
    </lineage>
</organism>
<gene>
    <name evidence="8" type="ORF">A4S15_04215</name>
</gene>
<dbReference type="AlphaFoldDB" id="A0A1W9I5T9"/>
<reference evidence="8 9" key="1">
    <citation type="journal article" date="2017" name="Water Res.">
        <title>Comammox in drinking water systems.</title>
        <authorList>
            <person name="Wang Y."/>
            <person name="Ma L."/>
            <person name="Mao Y."/>
            <person name="Jiang X."/>
            <person name="Xia Y."/>
            <person name="Yu K."/>
            <person name="Li B."/>
            <person name="Zhang T."/>
        </authorList>
    </citation>
    <scope>NUCLEOTIDE SEQUENCE [LARGE SCALE GENOMIC DNA]</scope>
    <source>
        <strain evidence="8">SG_bin8</strain>
    </source>
</reference>
<name>A0A1W9I5T9_9HYPH</name>
<proteinExistence type="inferred from homology"/>
<feature type="domain" description="FlgD Tudor-like" evidence="7">
    <location>
        <begin position="105"/>
        <end position="233"/>
    </location>
</feature>
<dbReference type="Proteomes" id="UP000192872">
    <property type="component" value="Unassembled WGS sequence"/>
</dbReference>
<evidence type="ECO:0000313" key="8">
    <source>
        <dbReference type="EMBL" id="OQW54804.1"/>
    </source>
</evidence>
<evidence type="ECO:0000256" key="2">
    <source>
        <dbReference type="ARBA" id="ARBA00016013"/>
    </source>
</evidence>
<dbReference type="GO" id="GO:0044781">
    <property type="term" value="P:bacterial-type flagellum organization"/>
    <property type="evidence" value="ECO:0007669"/>
    <property type="project" value="UniProtKB-UniRule"/>
</dbReference>
<dbReference type="Gene3D" id="2.30.30.910">
    <property type="match status" value="1"/>
</dbReference>
<evidence type="ECO:0000313" key="9">
    <source>
        <dbReference type="Proteomes" id="UP000192872"/>
    </source>
</evidence>
<dbReference type="InterPro" id="IPR025963">
    <property type="entry name" value="FLgD_Tudor"/>
</dbReference>
<feature type="domain" description="FlgD/Vpr Ig-like" evidence="6">
    <location>
        <begin position="122"/>
        <end position="193"/>
    </location>
</feature>
<keyword evidence="3 5" id="KW-1005">Bacterial flagellum biogenesis</keyword>
<dbReference type="STRING" id="1827387.A4S15_04215"/>
<dbReference type="Pfam" id="PF13860">
    <property type="entry name" value="FlgD_ig"/>
    <property type="match status" value="1"/>
</dbReference>
<dbReference type="Pfam" id="PF13861">
    <property type="entry name" value="FLgD_tudor"/>
    <property type="match status" value="1"/>
</dbReference>
<dbReference type="InterPro" id="IPR005648">
    <property type="entry name" value="FlgD"/>
</dbReference>
<evidence type="ECO:0000259" key="6">
    <source>
        <dbReference type="Pfam" id="PF13860"/>
    </source>
</evidence>
<accession>A0A1W9I5T9</accession>
<dbReference type="RefSeq" id="WP_376801270.1">
    <property type="nucleotide sequence ID" value="NZ_DBNB01000011.1"/>
</dbReference>
<evidence type="ECO:0000256" key="4">
    <source>
        <dbReference type="ARBA" id="ARBA00024746"/>
    </source>
</evidence>
<dbReference type="InterPro" id="IPR025965">
    <property type="entry name" value="FlgD/Vpr_Ig-like"/>
</dbReference>
<dbReference type="Gene3D" id="2.60.40.4070">
    <property type="match status" value="1"/>
</dbReference>
<evidence type="ECO:0000256" key="1">
    <source>
        <dbReference type="ARBA" id="ARBA00010577"/>
    </source>
</evidence>
<evidence type="ECO:0000259" key="7">
    <source>
        <dbReference type="Pfam" id="PF13861"/>
    </source>
</evidence>
<comment type="function">
    <text evidence="4 5">Required for flagellar hook formation. May act as a scaffolding protein.</text>
</comment>
<dbReference type="EMBL" id="LWDL01000001">
    <property type="protein sequence ID" value="OQW54804.1"/>
    <property type="molecule type" value="Genomic_DNA"/>
</dbReference>
<evidence type="ECO:0000256" key="5">
    <source>
        <dbReference type="RuleBase" id="RU362076"/>
    </source>
</evidence>
<comment type="similarity">
    <text evidence="1 5">Belongs to the FlgD family.</text>
</comment>
<evidence type="ECO:0000256" key="3">
    <source>
        <dbReference type="ARBA" id="ARBA00022795"/>
    </source>
</evidence>
<comment type="caution">
    <text evidence="8">The sequence shown here is derived from an EMBL/GenBank/DDBJ whole genome shotgun (WGS) entry which is preliminary data.</text>
</comment>